<keyword evidence="2" id="KW-1133">Transmembrane helix</keyword>
<keyword evidence="2" id="KW-0812">Transmembrane</keyword>
<evidence type="ECO:0000313" key="3">
    <source>
        <dbReference type="EMBL" id="MFC4908724.1"/>
    </source>
</evidence>
<protein>
    <submittedName>
        <fullName evidence="3">Uncharacterized protein</fullName>
    </submittedName>
</protein>
<dbReference type="Proteomes" id="UP001595872">
    <property type="component" value="Unassembled WGS sequence"/>
</dbReference>
<organism evidence="3 4">
    <name type="scientific">Actinomadura gamaensis</name>
    <dbReference type="NCBI Taxonomy" id="1763541"/>
    <lineage>
        <taxon>Bacteria</taxon>
        <taxon>Bacillati</taxon>
        <taxon>Actinomycetota</taxon>
        <taxon>Actinomycetes</taxon>
        <taxon>Streptosporangiales</taxon>
        <taxon>Thermomonosporaceae</taxon>
        <taxon>Actinomadura</taxon>
    </lineage>
</organism>
<comment type="caution">
    <text evidence="3">The sequence shown here is derived from an EMBL/GenBank/DDBJ whole genome shotgun (WGS) entry which is preliminary data.</text>
</comment>
<evidence type="ECO:0000256" key="1">
    <source>
        <dbReference type="SAM" id="MobiDB-lite"/>
    </source>
</evidence>
<name>A0ABV9TXL4_9ACTN</name>
<proteinExistence type="predicted"/>
<keyword evidence="4" id="KW-1185">Reference proteome</keyword>
<feature type="transmembrane region" description="Helical" evidence="2">
    <location>
        <begin position="53"/>
        <end position="70"/>
    </location>
</feature>
<feature type="compositionally biased region" description="Basic and acidic residues" evidence="1">
    <location>
        <begin position="9"/>
        <end position="23"/>
    </location>
</feature>
<reference evidence="4" key="1">
    <citation type="journal article" date="2019" name="Int. J. Syst. Evol. Microbiol.">
        <title>The Global Catalogue of Microorganisms (GCM) 10K type strain sequencing project: providing services to taxonomists for standard genome sequencing and annotation.</title>
        <authorList>
            <consortium name="The Broad Institute Genomics Platform"/>
            <consortium name="The Broad Institute Genome Sequencing Center for Infectious Disease"/>
            <person name="Wu L."/>
            <person name="Ma J."/>
        </authorList>
    </citation>
    <scope>NUCLEOTIDE SEQUENCE [LARGE SCALE GENOMIC DNA]</scope>
    <source>
        <strain evidence="4">KLKA75</strain>
    </source>
</reference>
<dbReference type="EMBL" id="JBHSIT010000004">
    <property type="protein sequence ID" value="MFC4908724.1"/>
    <property type="molecule type" value="Genomic_DNA"/>
</dbReference>
<evidence type="ECO:0000313" key="4">
    <source>
        <dbReference type="Proteomes" id="UP001595872"/>
    </source>
</evidence>
<dbReference type="RefSeq" id="WP_378255628.1">
    <property type="nucleotide sequence ID" value="NZ_JBHSIT010000004.1"/>
</dbReference>
<keyword evidence="2" id="KW-0472">Membrane</keyword>
<accession>A0ABV9TXL4</accession>
<feature type="region of interest" description="Disordered" evidence="1">
    <location>
        <begin position="1"/>
        <end position="24"/>
    </location>
</feature>
<sequence>MGAQDDFGLWERELRSGPSDRPESSGLRGLLLVAAATAAGCTVLITLGAAPLGAAGLVLSSVILLLWRAGM</sequence>
<gene>
    <name evidence="3" type="ORF">ACFPCY_15460</name>
</gene>
<evidence type="ECO:0000256" key="2">
    <source>
        <dbReference type="SAM" id="Phobius"/>
    </source>
</evidence>